<evidence type="ECO:0000313" key="1">
    <source>
        <dbReference type="EMBL" id="KAE8397240.1"/>
    </source>
</evidence>
<name>A0A5N7CSM1_9EURO</name>
<evidence type="ECO:0000313" key="2">
    <source>
        <dbReference type="Proteomes" id="UP000325579"/>
    </source>
</evidence>
<gene>
    <name evidence="1" type="ORF">BDV37DRAFT_277085</name>
</gene>
<dbReference type="GeneID" id="43670378"/>
<protein>
    <submittedName>
        <fullName evidence="1">Uncharacterized protein</fullName>
    </submittedName>
</protein>
<dbReference type="AlphaFoldDB" id="A0A5N7CSM1"/>
<dbReference type="RefSeq" id="XP_031934559.1">
    <property type="nucleotide sequence ID" value="XM_032085687.1"/>
</dbReference>
<accession>A0A5N7CSM1</accession>
<dbReference type="EMBL" id="ML736908">
    <property type="protein sequence ID" value="KAE8397240.1"/>
    <property type="molecule type" value="Genomic_DNA"/>
</dbReference>
<reference evidence="1 2" key="1">
    <citation type="submission" date="2019-04" db="EMBL/GenBank/DDBJ databases">
        <authorList>
            <consortium name="DOE Joint Genome Institute"/>
            <person name="Mondo S."/>
            <person name="Kjaerbolling I."/>
            <person name="Vesth T."/>
            <person name="Frisvad J.C."/>
            <person name="Nybo J.L."/>
            <person name="Theobald S."/>
            <person name="Kildgaard S."/>
            <person name="Isbrandt T."/>
            <person name="Kuo A."/>
            <person name="Sato A."/>
            <person name="Lyhne E.K."/>
            <person name="Kogle M.E."/>
            <person name="Wiebenga A."/>
            <person name="Kun R.S."/>
            <person name="Lubbers R.J."/>
            <person name="Makela M.R."/>
            <person name="Barry K."/>
            <person name="Chovatia M."/>
            <person name="Clum A."/>
            <person name="Daum C."/>
            <person name="Haridas S."/>
            <person name="He G."/>
            <person name="LaButti K."/>
            <person name="Lipzen A."/>
            <person name="Riley R."/>
            <person name="Salamov A."/>
            <person name="Simmons B.A."/>
            <person name="Magnuson J.K."/>
            <person name="Henrissat B."/>
            <person name="Mortensen U.H."/>
            <person name="Larsen T.O."/>
            <person name="Devries R.P."/>
            <person name="Grigoriev I.V."/>
            <person name="Machida M."/>
            <person name="Baker S.E."/>
            <person name="Andersen M.R."/>
            <person name="Cantor M.N."/>
            <person name="Hua S.X."/>
        </authorList>
    </citation>
    <scope>NUCLEOTIDE SEQUENCE [LARGE SCALE GENOMIC DNA]</scope>
    <source>
        <strain evidence="1 2">CBS 119388</strain>
    </source>
</reference>
<organism evidence="1 2">
    <name type="scientific">Aspergillus pseudonomiae</name>
    <dbReference type="NCBI Taxonomy" id="1506151"/>
    <lineage>
        <taxon>Eukaryota</taxon>
        <taxon>Fungi</taxon>
        <taxon>Dikarya</taxon>
        <taxon>Ascomycota</taxon>
        <taxon>Pezizomycotina</taxon>
        <taxon>Eurotiomycetes</taxon>
        <taxon>Eurotiomycetidae</taxon>
        <taxon>Eurotiales</taxon>
        <taxon>Aspergillaceae</taxon>
        <taxon>Aspergillus</taxon>
        <taxon>Aspergillus subgen. Circumdati</taxon>
    </lineage>
</organism>
<dbReference type="OrthoDB" id="508139at2759"/>
<keyword evidence="2" id="KW-1185">Reference proteome</keyword>
<dbReference type="Proteomes" id="UP000325579">
    <property type="component" value="Unassembled WGS sequence"/>
</dbReference>
<sequence>MEENVILEDQGTVEHFEVLSGCREVSVSPPLTSAEYTIHSSLGKPYSRSKCSCGECIAGFLSPRMRVFLEWHANRWWCFLRDNIEEGEAWTRLNAENLIFASPELQQELAQRRAMREGFAGISGFIAACLSCNTIPTEENVKKAIYTEEFPQICLDYISRGGTIPPVASIIFKEASSENNWLDYDLFQTEYEETMMQLPECRNDGEFTLFYISADFFRHRFPQYALQCYPKPRCCSNLKHK</sequence>
<proteinExistence type="predicted"/>